<protein>
    <submittedName>
        <fullName evidence="2">Uncharacterized protein</fullName>
    </submittedName>
</protein>
<comment type="caution">
    <text evidence="2">The sequence shown here is derived from an EMBL/GenBank/DDBJ whole genome shotgun (WGS) entry which is preliminary data.</text>
</comment>
<evidence type="ECO:0000313" key="2">
    <source>
        <dbReference type="EMBL" id="TNY20740.1"/>
    </source>
</evidence>
<feature type="compositionally biased region" description="Basic and acidic residues" evidence="1">
    <location>
        <begin position="180"/>
        <end position="190"/>
    </location>
</feature>
<sequence length="258" mass="26597">MSTSLPSSSTQRSALPLRNLSSSATSSSPLSAPLAAPRGRGAMARTLTCPNSPRSASAKWAGHAMRSRAGHSPPSSSSPSPSPSPPRSVSPWGPQAGNHPEPLTPPHSPRPPAPPPPSRPTSSHTAPSRSSVHSRRRVPPRAASPPIFWRWGRGGAREKYAGGEGAGAGCGAEAGEEEGERGGRGPEMGRSHAPRRPGASASSVWRESSGSALPVPCGCVCVCVEPSADDAVRPTEEEEEDEGRHAGSTNEWRTLAGC</sequence>
<feature type="compositionally biased region" description="Pro residues" evidence="1">
    <location>
        <begin position="102"/>
        <end position="119"/>
    </location>
</feature>
<feature type="compositionally biased region" description="Polar residues" evidence="1">
    <location>
        <begin position="200"/>
        <end position="211"/>
    </location>
</feature>
<feature type="compositionally biased region" description="Gly residues" evidence="1">
    <location>
        <begin position="162"/>
        <end position="172"/>
    </location>
</feature>
<dbReference type="AlphaFoldDB" id="A0A5C5FVH8"/>
<dbReference type="EMBL" id="SOZI01000059">
    <property type="protein sequence ID" value="TNY20740.1"/>
    <property type="molecule type" value="Genomic_DNA"/>
</dbReference>
<evidence type="ECO:0000313" key="3">
    <source>
        <dbReference type="Proteomes" id="UP000311382"/>
    </source>
</evidence>
<feature type="region of interest" description="Disordered" evidence="1">
    <location>
        <begin position="1"/>
        <end position="212"/>
    </location>
</feature>
<reference evidence="2 3" key="1">
    <citation type="submission" date="2019-03" db="EMBL/GenBank/DDBJ databases">
        <title>Rhodosporidium diobovatum UCD-FST 08-225 genome sequencing, assembly, and annotation.</title>
        <authorList>
            <person name="Fakankun I.U."/>
            <person name="Fristensky B."/>
            <person name="Levin D.B."/>
        </authorList>
    </citation>
    <scope>NUCLEOTIDE SEQUENCE [LARGE SCALE GENOMIC DNA]</scope>
    <source>
        <strain evidence="2 3">UCD-FST 08-225</strain>
    </source>
</reference>
<proteinExistence type="predicted"/>
<feature type="compositionally biased region" description="Low complexity" evidence="1">
    <location>
        <begin position="1"/>
        <end position="37"/>
    </location>
</feature>
<evidence type="ECO:0000256" key="1">
    <source>
        <dbReference type="SAM" id="MobiDB-lite"/>
    </source>
</evidence>
<feature type="region of interest" description="Disordered" evidence="1">
    <location>
        <begin position="230"/>
        <end position="258"/>
    </location>
</feature>
<dbReference type="Proteomes" id="UP000311382">
    <property type="component" value="Unassembled WGS sequence"/>
</dbReference>
<gene>
    <name evidence="2" type="ORF">DMC30DRAFT_396962</name>
</gene>
<keyword evidence="3" id="KW-1185">Reference proteome</keyword>
<feature type="compositionally biased region" description="Low complexity" evidence="1">
    <location>
        <begin position="120"/>
        <end position="131"/>
    </location>
</feature>
<organism evidence="2 3">
    <name type="scientific">Rhodotorula diobovata</name>
    <dbReference type="NCBI Taxonomy" id="5288"/>
    <lineage>
        <taxon>Eukaryota</taxon>
        <taxon>Fungi</taxon>
        <taxon>Dikarya</taxon>
        <taxon>Basidiomycota</taxon>
        <taxon>Pucciniomycotina</taxon>
        <taxon>Microbotryomycetes</taxon>
        <taxon>Sporidiobolales</taxon>
        <taxon>Sporidiobolaceae</taxon>
        <taxon>Rhodotorula</taxon>
    </lineage>
</organism>
<name>A0A5C5FVH8_9BASI</name>
<accession>A0A5C5FVH8</accession>